<comment type="similarity">
    <text evidence="3">Belongs to the methyltransferase superfamily. Arsenite methyltransferase family.</text>
</comment>
<comment type="catalytic activity">
    <reaction evidence="6">
        <text>arsenic triglutathione + [thioredoxin]-dithiol + S-adenosyl-L-methionine + 2 H2O = methylarsonous acid + [thioredoxin]-disulfide + 3 glutathione + S-adenosyl-L-homocysteine + H(+)</text>
        <dbReference type="Rhea" id="RHEA:69460"/>
        <dbReference type="Rhea" id="RHEA-COMP:10698"/>
        <dbReference type="Rhea" id="RHEA-COMP:10700"/>
        <dbReference type="ChEBI" id="CHEBI:15377"/>
        <dbReference type="ChEBI" id="CHEBI:15378"/>
        <dbReference type="ChEBI" id="CHEBI:17826"/>
        <dbReference type="ChEBI" id="CHEBI:29950"/>
        <dbReference type="ChEBI" id="CHEBI:50058"/>
        <dbReference type="ChEBI" id="CHEBI:57856"/>
        <dbReference type="ChEBI" id="CHEBI:57925"/>
        <dbReference type="ChEBI" id="CHEBI:59789"/>
        <dbReference type="ChEBI" id="CHEBI:183640"/>
        <dbReference type="EC" id="2.1.1.137"/>
    </reaction>
</comment>
<dbReference type="AlphaFoldDB" id="A0AAX4PJA7"/>
<evidence type="ECO:0000256" key="3">
    <source>
        <dbReference type="ARBA" id="ARBA00034487"/>
    </source>
</evidence>
<organism evidence="11 12">
    <name type="scientific">Chloropicon roscoffensis</name>
    <dbReference type="NCBI Taxonomy" id="1461544"/>
    <lineage>
        <taxon>Eukaryota</taxon>
        <taxon>Viridiplantae</taxon>
        <taxon>Chlorophyta</taxon>
        <taxon>Chloropicophyceae</taxon>
        <taxon>Chloropicales</taxon>
        <taxon>Chloropicaceae</taxon>
        <taxon>Chloropicon</taxon>
    </lineage>
</organism>
<accession>A0AAX4PJA7</accession>
<dbReference type="SUPFAM" id="SSF53335">
    <property type="entry name" value="S-adenosyl-L-methionine-dependent methyltransferases"/>
    <property type="match status" value="1"/>
</dbReference>
<evidence type="ECO:0000256" key="9">
    <source>
        <dbReference type="SAM" id="MobiDB-lite"/>
    </source>
</evidence>
<dbReference type="EMBL" id="CP151513">
    <property type="protein sequence ID" value="WZN65690.1"/>
    <property type="molecule type" value="Genomic_DNA"/>
</dbReference>
<evidence type="ECO:0000256" key="1">
    <source>
        <dbReference type="ARBA" id="ARBA00022679"/>
    </source>
</evidence>
<dbReference type="GO" id="GO:0030791">
    <property type="term" value="F:arsenite methyltransferase activity"/>
    <property type="evidence" value="ECO:0007669"/>
    <property type="project" value="UniProtKB-EC"/>
</dbReference>
<sequence length="369" mass="39324">MGGCCDNGGGGVAKSEGSGGGCCGGPPPPLDKKSSTTTTNLDDEAVVLGVKEYYGQTLQSSASLKTSACTSCDRPTGRVAEALKLVPHEVLSKFYGCGYPIPPGVNGLRILDLGCGSGRDCYVAAALVGEVGEVVGVDMTDEQLAVARAHADEYCASVLGYARTNMRFVEGYIENLSGIGIGEQTVDLVISNCVVNLSVNKERVFAELFRALAPGGEFQFSDVFCDRELPQEVRTHKILVGECLGGAMEEEAFLAMATETGFLEPIMVTRSPIEVHDAELRDLLGDAKFSSVTYRVFKVAEDRRIKDGRVVTYNGKFEDGKSGYRVSADVTLLEGQKTRVEGKVATAVCETWISKFFDVERSCCSGGCC</sequence>
<dbReference type="Pfam" id="PF13847">
    <property type="entry name" value="Methyltransf_31"/>
    <property type="match status" value="1"/>
</dbReference>
<dbReference type="PANTHER" id="PTHR43675">
    <property type="entry name" value="ARSENITE METHYLTRANSFERASE"/>
    <property type="match status" value="1"/>
</dbReference>
<keyword evidence="11" id="KW-0489">Methyltransferase</keyword>
<comment type="catalytic activity">
    <reaction evidence="7">
        <text>arsenic triglutathione + 2 [thioredoxin]-dithiol + 2 S-adenosyl-L-methionine + H2O = dimethylarsinous acid + 2 [thioredoxin]-disulfide + 3 glutathione + 2 S-adenosyl-L-homocysteine + 2 H(+)</text>
        <dbReference type="Rhea" id="RHEA:69464"/>
        <dbReference type="Rhea" id="RHEA-COMP:10698"/>
        <dbReference type="Rhea" id="RHEA-COMP:10700"/>
        <dbReference type="ChEBI" id="CHEBI:15377"/>
        <dbReference type="ChEBI" id="CHEBI:15378"/>
        <dbReference type="ChEBI" id="CHEBI:23808"/>
        <dbReference type="ChEBI" id="CHEBI:29950"/>
        <dbReference type="ChEBI" id="CHEBI:50058"/>
        <dbReference type="ChEBI" id="CHEBI:57856"/>
        <dbReference type="ChEBI" id="CHEBI:57925"/>
        <dbReference type="ChEBI" id="CHEBI:59789"/>
        <dbReference type="ChEBI" id="CHEBI:183640"/>
        <dbReference type="EC" id="2.1.1.137"/>
    </reaction>
</comment>
<keyword evidence="1" id="KW-0808">Transferase</keyword>
<feature type="region of interest" description="Disordered" evidence="9">
    <location>
        <begin position="1"/>
        <end position="21"/>
    </location>
</feature>
<comment type="catalytic activity">
    <reaction evidence="8">
        <text>arsenic triglutathione + 3 [thioredoxin]-dithiol + 3 S-adenosyl-L-methionine = trimethylarsine + 3 [thioredoxin]-disulfide + 3 glutathione + 3 S-adenosyl-L-homocysteine + 3 H(+)</text>
        <dbReference type="Rhea" id="RHEA:69432"/>
        <dbReference type="Rhea" id="RHEA-COMP:10698"/>
        <dbReference type="Rhea" id="RHEA-COMP:10700"/>
        <dbReference type="ChEBI" id="CHEBI:15378"/>
        <dbReference type="ChEBI" id="CHEBI:27130"/>
        <dbReference type="ChEBI" id="CHEBI:29950"/>
        <dbReference type="ChEBI" id="CHEBI:50058"/>
        <dbReference type="ChEBI" id="CHEBI:57856"/>
        <dbReference type="ChEBI" id="CHEBI:57925"/>
        <dbReference type="ChEBI" id="CHEBI:59789"/>
        <dbReference type="ChEBI" id="CHEBI:183640"/>
        <dbReference type="EC" id="2.1.1.137"/>
    </reaction>
</comment>
<evidence type="ECO:0000259" key="10">
    <source>
        <dbReference type="Pfam" id="PF13847"/>
    </source>
</evidence>
<evidence type="ECO:0000313" key="12">
    <source>
        <dbReference type="Proteomes" id="UP001472866"/>
    </source>
</evidence>
<dbReference type="InterPro" id="IPR029063">
    <property type="entry name" value="SAM-dependent_MTases_sf"/>
</dbReference>
<dbReference type="GO" id="GO:0032259">
    <property type="term" value="P:methylation"/>
    <property type="evidence" value="ECO:0007669"/>
    <property type="project" value="UniProtKB-KW"/>
</dbReference>
<protein>
    <recommendedName>
        <fullName evidence="5">Arsenite methyltransferase</fullName>
        <ecNumber evidence="4">2.1.1.137</ecNumber>
    </recommendedName>
</protein>
<dbReference type="Proteomes" id="UP001472866">
    <property type="component" value="Chromosome 13"/>
</dbReference>
<proteinExistence type="inferred from homology"/>
<evidence type="ECO:0000256" key="2">
    <source>
        <dbReference type="ARBA" id="ARBA00022691"/>
    </source>
</evidence>
<evidence type="ECO:0000256" key="7">
    <source>
        <dbReference type="ARBA" id="ARBA00047943"/>
    </source>
</evidence>
<keyword evidence="12" id="KW-1185">Reference proteome</keyword>
<dbReference type="CDD" id="cd02440">
    <property type="entry name" value="AdoMet_MTases"/>
    <property type="match status" value="1"/>
</dbReference>
<gene>
    <name evidence="11" type="ORF">HKI87_13g72510</name>
</gene>
<dbReference type="PANTHER" id="PTHR43675:SF8">
    <property type="entry name" value="ARSENITE METHYLTRANSFERASE"/>
    <property type="match status" value="1"/>
</dbReference>
<keyword evidence="2" id="KW-0949">S-adenosyl-L-methionine</keyword>
<name>A0AAX4PJA7_9CHLO</name>
<dbReference type="InterPro" id="IPR025714">
    <property type="entry name" value="Methyltranfer_dom"/>
</dbReference>
<evidence type="ECO:0000256" key="8">
    <source>
        <dbReference type="ARBA" id="ARBA00048428"/>
    </source>
</evidence>
<reference evidence="11 12" key="1">
    <citation type="submission" date="2024-03" db="EMBL/GenBank/DDBJ databases">
        <title>Complete genome sequence of the green alga Chloropicon roscoffensis RCC1871.</title>
        <authorList>
            <person name="Lemieux C."/>
            <person name="Pombert J.-F."/>
            <person name="Otis C."/>
            <person name="Turmel M."/>
        </authorList>
    </citation>
    <scope>NUCLEOTIDE SEQUENCE [LARGE SCALE GENOMIC DNA]</scope>
    <source>
        <strain evidence="11 12">RCC1871</strain>
    </source>
</reference>
<evidence type="ECO:0000256" key="4">
    <source>
        <dbReference type="ARBA" id="ARBA00034521"/>
    </source>
</evidence>
<evidence type="ECO:0000256" key="5">
    <source>
        <dbReference type="ARBA" id="ARBA00034545"/>
    </source>
</evidence>
<dbReference type="InterPro" id="IPR026669">
    <property type="entry name" value="Arsenite_MeTrfase-like"/>
</dbReference>
<feature type="domain" description="Methyltransferase" evidence="10">
    <location>
        <begin position="106"/>
        <end position="260"/>
    </location>
</feature>
<evidence type="ECO:0000313" key="11">
    <source>
        <dbReference type="EMBL" id="WZN65690.1"/>
    </source>
</evidence>
<dbReference type="EC" id="2.1.1.137" evidence="4"/>
<evidence type="ECO:0000256" key="6">
    <source>
        <dbReference type="ARBA" id="ARBA00047941"/>
    </source>
</evidence>
<dbReference type="Gene3D" id="3.40.50.150">
    <property type="entry name" value="Vaccinia Virus protein VP39"/>
    <property type="match status" value="1"/>
</dbReference>